<reference evidence="1 2" key="1">
    <citation type="submission" date="2017-06" db="EMBL/GenBank/DDBJ databases">
        <authorList>
            <person name="Kim H.J."/>
            <person name="Triplett B.A."/>
        </authorList>
    </citation>
    <scope>NUCLEOTIDE SEQUENCE [LARGE SCALE GENOMIC DNA]</scope>
    <source>
        <strain evidence="1 2">DSM 43151</strain>
    </source>
</reference>
<protein>
    <submittedName>
        <fullName evidence="1">Tetratricopeptide repeat-containing protein</fullName>
    </submittedName>
</protein>
<sequence length="53" mass="5827">MDNLAHAYESAGDLVRAIPLYEQALTDCRRVLGDDHPTTKIMRENLAAAAQEA</sequence>
<dbReference type="RefSeq" id="WP_239138515.1">
    <property type="nucleotide sequence ID" value="NZ_BOMU01000062.1"/>
</dbReference>
<dbReference type="EMBL" id="FZNR01000010">
    <property type="protein sequence ID" value="SNS08979.1"/>
    <property type="molecule type" value="Genomic_DNA"/>
</dbReference>
<accession>A0A239BMZ3</accession>
<evidence type="ECO:0000313" key="2">
    <source>
        <dbReference type="Proteomes" id="UP000198415"/>
    </source>
</evidence>
<dbReference type="Gene3D" id="1.25.40.10">
    <property type="entry name" value="Tetratricopeptide repeat domain"/>
    <property type="match status" value="1"/>
</dbReference>
<dbReference type="SUPFAM" id="SSF48452">
    <property type="entry name" value="TPR-like"/>
    <property type="match status" value="1"/>
</dbReference>
<dbReference type="InterPro" id="IPR011990">
    <property type="entry name" value="TPR-like_helical_dom_sf"/>
</dbReference>
<dbReference type="AlphaFoldDB" id="A0A239BMZ3"/>
<evidence type="ECO:0000313" key="1">
    <source>
        <dbReference type="EMBL" id="SNS08979.1"/>
    </source>
</evidence>
<dbReference type="Proteomes" id="UP000198415">
    <property type="component" value="Unassembled WGS sequence"/>
</dbReference>
<dbReference type="Pfam" id="PF13374">
    <property type="entry name" value="TPR_10"/>
    <property type="match status" value="1"/>
</dbReference>
<proteinExistence type="predicted"/>
<gene>
    <name evidence="1" type="ORF">SAMN06264365_1101</name>
</gene>
<keyword evidence="2" id="KW-1185">Reference proteome</keyword>
<name>A0A239BMZ3_9ACTN</name>
<organism evidence="1 2">
    <name type="scientific">Actinoplanes regularis</name>
    <dbReference type="NCBI Taxonomy" id="52697"/>
    <lineage>
        <taxon>Bacteria</taxon>
        <taxon>Bacillati</taxon>
        <taxon>Actinomycetota</taxon>
        <taxon>Actinomycetes</taxon>
        <taxon>Micromonosporales</taxon>
        <taxon>Micromonosporaceae</taxon>
        <taxon>Actinoplanes</taxon>
    </lineage>
</organism>